<reference evidence="2" key="1">
    <citation type="submission" date="2016-11" db="EMBL/GenBank/DDBJ databases">
        <authorList>
            <person name="Varghese N."/>
            <person name="Submissions S."/>
        </authorList>
    </citation>
    <scope>NUCLEOTIDE SEQUENCE [LARGE SCALE GENOMIC DNA]</scope>
    <source>
        <strain evidence="2">Sac-22</strain>
    </source>
</reference>
<evidence type="ECO:0000313" key="1">
    <source>
        <dbReference type="EMBL" id="SHM40272.1"/>
    </source>
</evidence>
<proteinExistence type="predicted"/>
<accession>A0A1M7IHK9</accession>
<protein>
    <submittedName>
        <fullName evidence="1">Uncharacterized protein</fullName>
    </submittedName>
</protein>
<sequence>MRALIATGLIVAAATARAGDHRAEIDYYMHHYDGADVALSRFQCGEPGAMLTRADRSAWLICYGRFAANYQAALPVGRNIPAEVADAMNEAEMAAAQQLMNQVFVQIAQEARQQADLVLLAQGEWLSARSASGLLPDLPVQTHRLPDRP</sequence>
<gene>
    <name evidence="1" type="ORF">SAMN05192549_101502</name>
</gene>
<organism evidence="1 2">
    <name type="scientific">Duganella sacchari</name>
    <dbReference type="NCBI Taxonomy" id="551987"/>
    <lineage>
        <taxon>Bacteria</taxon>
        <taxon>Pseudomonadati</taxon>
        <taxon>Pseudomonadota</taxon>
        <taxon>Betaproteobacteria</taxon>
        <taxon>Burkholderiales</taxon>
        <taxon>Oxalobacteraceae</taxon>
        <taxon>Telluria group</taxon>
        <taxon>Duganella</taxon>
    </lineage>
</organism>
<dbReference type="RefSeq" id="WP_072781053.1">
    <property type="nucleotide sequence ID" value="NZ_FRCX01000001.1"/>
</dbReference>
<dbReference type="STRING" id="551987.SAMN05192549_101502"/>
<dbReference type="AlphaFoldDB" id="A0A1M7IHK9"/>
<dbReference type="OrthoDB" id="8703429at2"/>
<dbReference type="Proteomes" id="UP000184339">
    <property type="component" value="Unassembled WGS sequence"/>
</dbReference>
<evidence type="ECO:0000313" key="2">
    <source>
        <dbReference type="Proteomes" id="UP000184339"/>
    </source>
</evidence>
<keyword evidence="2" id="KW-1185">Reference proteome</keyword>
<name>A0A1M7IHK9_9BURK</name>
<dbReference type="EMBL" id="FRCX01000001">
    <property type="protein sequence ID" value="SHM40272.1"/>
    <property type="molecule type" value="Genomic_DNA"/>
</dbReference>